<evidence type="ECO:0000256" key="3">
    <source>
        <dbReference type="ARBA" id="ARBA00022723"/>
    </source>
</evidence>
<dbReference type="EC" id="1.14.11.15" evidence="9"/>
<dbReference type="AlphaFoldDB" id="W9RXI8"/>
<keyword evidence="4 12" id="KW-0223">Dioxygenase</keyword>
<evidence type="ECO:0000256" key="2">
    <source>
        <dbReference type="ARBA" id="ARBA00004972"/>
    </source>
</evidence>
<dbReference type="InterPro" id="IPR027443">
    <property type="entry name" value="IPNS-like_sf"/>
</dbReference>
<dbReference type="Pfam" id="PF03171">
    <property type="entry name" value="2OG-FeII_Oxy"/>
    <property type="match status" value="1"/>
</dbReference>
<comment type="similarity">
    <text evidence="8">Belongs to the iron/ascorbate-dependent oxidoreductase family. GA3OX subfamily.</text>
</comment>
<dbReference type="FunFam" id="2.60.120.330:FF:000013">
    <property type="entry name" value="Gibberellin 3-beta-dioxygenase 1"/>
    <property type="match status" value="1"/>
</dbReference>
<keyword evidence="5 10" id="KW-0560">Oxidoreductase</keyword>
<evidence type="ECO:0000259" key="11">
    <source>
        <dbReference type="PROSITE" id="PS51471"/>
    </source>
</evidence>
<reference evidence="13" key="1">
    <citation type="submission" date="2013-01" db="EMBL/GenBank/DDBJ databases">
        <title>Draft Genome Sequence of a Mulberry Tree, Morus notabilis C.K. Schneid.</title>
        <authorList>
            <person name="He N."/>
            <person name="Zhao S."/>
        </authorList>
    </citation>
    <scope>NUCLEOTIDE SEQUENCE</scope>
</reference>
<comment type="cofactor">
    <cofactor evidence="1">
        <name>L-ascorbate</name>
        <dbReference type="ChEBI" id="CHEBI:38290"/>
    </cofactor>
</comment>
<keyword evidence="6 10" id="KW-0408">Iron</keyword>
<dbReference type="PANTHER" id="PTHR47990">
    <property type="entry name" value="2-OXOGLUTARATE (2OG) AND FE(II)-DEPENDENT OXYGENASE SUPERFAMILY PROTEIN-RELATED"/>
    <property type="match status" value="1"/>
</dbReference>
<dbReference type="Pfam" id="PF14226">
    <property type="entry name" value="DIOX_N"/>
    <property type="match status" value="1"/>
</dbReference>
<name>W9RXI8_9ROSA</name>
<dbReference type="Gene3D" id="2.60.120.330">
    <property type="entry name" value="B-lactam Antibiotic, Isopenicillin N Synthase, Chain"/>
    <property type="match status" value="1"/>
</dbReference>
<dbReference type="KEGG" id="mnt:21408296"/>
<dbReference type="PROSITE" id="PS51471">
    <property type="entry name" value="FE2OG_OXY"/>
    <property type="match status" value="1"/>
</dbReference>
<sequence length="359" mass="40692">MKSLNSEISLKIANPINPTNIVPLDFNSVPTLPDSHTWTPCTSADPSFTGDDHSVPVIDLFDPNAVSLIRQACERWGAFQVTNHGVPYDHLKEVESQSRRFFALPAERKLRVVRSAESVTGYGLVPISKFFPKMMWSEGFSMTGSPEEYARQLWPHEDCRQFCSVMEMYQKEMKGLSEKLLELILRSLGVNYEDIKWANPKNGLSSYQALLQLNSYPVCPDPTRAMGLAPHTDSSLLTVLYQSCMGLQVQRKEDIGWVPVHTVDGALIVNLGDLMHIMSNGRFKSAMHRAVVNKTHHRVSVAYFCGPPKEEKISSLIQMIDDDRPRMYRGVTWKEYLEIRAAHFDKALEFIKNNNIDDA</sequence>
<evidence type="ECO:0000256" key="9">
    <source>
        <dbReference type="ARBA" id="ARBA00066695"/>
    </source>
</evidence>
<evidence type="ECO:0000256" key="5">
    <source>
        <dbReference type="ARBA" id="ARBA00023002"/>
    </source>
</evidence>
<dbReference type="InterPro" id="IPR005123">
    <property type="entry name" value="Oxoglu/Fe-dep_dioxygenase_dom"/>
</dbReference>
<dbReference type="SUPFAM" id="SSF51197">
    <property type="entry name" value="Clavaminate synthase-like"/>
    <property type="match status" value="1"/>
</dbReference>
<dbReference type="STRING" id="981085.W9RXI8"/>
<dbReference type="EMBL" id="KE344715">
    <property type="protein sequence ID" value="EXB76252.1"/>
    <property type="molecule type" value="Genomic_DNA"/>
</dbReference>
<comment type="pathway">
    <text evidence="2">Hormone biosynthesis.</text>
</comment>
<evidence type="ECO:0000313" key="12">
    <source>
        <dbReference type="EMBL" id="EXB76252.1"/>
    </source>
</evidence>
<evidence type="ECO:0000256" key="1">
    <source>
        <dbReference type="ARBA" id="ARBA00001961"/>
    </source>
</evidence>
<dbReference type="InterPro" id="IPR050231">
    <property type="entry name" value="Iron_ascorbate_oxido_reductase"/>
</dbReference>
<feature type="domain" description="Fe2OG dioxygenase" evidence="11">
    <location>
        <begin position="205"/>
        <end position="307"/>
    </location>
</feature>
<keyword evidence="3 10" id="KW-0479">Metal-binding</keyword>
<gene>
    <name evidence="12" type="ORF">L484_025606</name>
</gene>
<organism evidence="12 13">
    <name type="scientific">Morus notabilis</name>
    <dbReference type="NCBI Taxonomy" id="981085"/>
    <lineage>
        <taxon>Eukaryota</taxon>
        <taxon>Viridiplantae</taxon>
        <taxon>Streptophyta</taxon>
        <taxon>Embryophyta</taxon>
        <taxon>Tracheophyta</taxon>
        <taxon>Spermatophyta</taxon>
        <taxon>Magnoliopsida</taxon>
        <taxon>eudicotyledons</taxon>
        <taxon>Gunneridae</taxon>
        <taxon>Pentapetalae</taxon>
        <taxon>rosids</taxon>
        <taxon>fabids</taxon>
        <taxon>Rosales</taxon>
        <taxon>Moraceae</taxon>
        <taxon>Moreae</taxon>
        <taxon>Morus</taxon>
    </lineage>
</organism>
<evidence type="ECO:0000256" key="7">
    <source>
        <dbReference type="ARBA" id="ARBA00037909"/>
    </source>
</evidence>
<comment type="pathway">
    <text evidence="7">Plant hormone biosynthesis; gibberellin biosynthesis.</text>
</comment>
<dbReference type="OrthoDB" id="288590at2759"/>
<evidence type="ECO:0000256" key="8">
    <source>
        <dbReference type="ARBA" id="ARBA00061560"/>
    </source>
</evidence>
<dbReference type="InterPro" id="IPR044861">
    <property type="entry name" value="IPNS-like_FE2OG_OXY"/>
</dbReference>
<dbReference type="GO" id="GO:0009686">
    <property type="term" value="P:gibberellin biosynthetic process"/>
    <property type="evidence" value="ECO:0007669"/>
    <property type="project" value="UniProtKB-ARBA"/>
</dbReference>
<dbReference type="Proteomes" id="UP000030645">
    <property type="component" value="Unassembled WGS sequence"/>
</dbReference>
<keyword evidence="13" id="KW-1185">Reference proteome</keyword>
<dbReference type="GO" id="GO:0046872">
    <property type="term" value="F:metal ion binding"/>
    <property type="evidence" value="ECO:0007669"/>
    <property type="project" value="UniProtKB-KW"/>
</dbReference>
<dbReference type="eggNOG" id="KOG0143">
    <property type="taxonomic scope" value="Eukaryota"/>
</dbReference>
<evidence type="ECO:0000256" key="6">
    <source>
        <dbReference type="ARBA" id="ARBA00023004"/>
    </source>
</evidence>
<evidence type="ECO:0000313" key="13">
    <source>
        <dbReference type="Proteomes" id="UP000030645"/>
    </source>
</evidence>
<proteinExistence type="inferred from homology"/>
<evidence type="ECO:0000256" key="4">
    <source>
        <dbReference type="ARBA" id="ARBA00022964"/>
    </source>
</evidence>
<dbReference type="InterPro" id="IPR026992">
    <property type="entry name" value="DIOX_N"/>
</dbReference>
<evidence type="ECO:0000256" key="10">
    <source>
        <dbReference type="RuleBase" id="RU003682"/>
    </source>
</evidence>
<dbReference type="GO" id="GO:0016707">
    <property type="term" value="F:gibberellin 3-beta-dioxygenase activity"/>
    <property type="evidence" value="ECO:0007669"/>
    <property type="project" value="UniProtKB-EC"/>
</dbReference>
<accession>W9RXI8</accession>
<protein>
    <recommendedName>
        <fullName evidence="9">gibberellin 3beta-dioxygenase</fullName>
        <ecNumber evidence="9">1.14.11.15</ecNumber>
    </recommendedName>
</protein>